<accession>A0A812X260</accession>
<evidence type="ECO:0000256" key="1">
    <source>
        <dbReference type="PROSITE-ProRule" id="PRU00723"/>
    </source>
</evidence>
<keyword evidence="1" id="KW-0862">Zinc</keyword>
<gene>
    <name evidence="4" type="primary">PGC</name>
    <name evidence="4" type="ORF">SPIL2461_LOCUS19826</name>
</gene>
<dbReference type="AlphaFoldDB" id="A0A812X260"/>
<dbReference type="OrthoDB" id="438498at2759"/>
<dbReference type="PROSITE" id="PS50103">
    <property type="entry name" value="ZF_C3H1"/>
    <property type="match status" value="1"/>
</dbReference>
<keyword evidence="1" id="KW-0479">Metal-binding</keyword>
<feature type="compositionally biased region" description="Low complexity" evidence="2">
    <location>
        <begin position="149"/>
        <end position="164"/>
    </location>
</feature>
<proteinExistence type="predicted"/>
<name>A0A812X260_SYMPI</name>
<feature type="region of interest" description="Disordered" evidence="2">
    <location>
        <begin position="1"/>
        <end position="38"/>
    </location>
</feature>
<reference evidence="4" key="1">
    <citation type="submission" date="2021-02" db="EMBL/GenBank/DDBJ databases">
        <authorList>
            <person name="Dougan E. K."/>
            <person name="Rhodes N."/>
            <person name="Thang M."/>
            <person name="Chan C."/>
        </authorList>
    </citation>
    <scope>NUCLEOTIDE SEQUENCE</scope>
</reference>
<sequence>MDEESWSTPRPRAFSCPAGGMEDSDNEEQQEAKSQDRYLEEVVREASKLRVRQSRGSAGHPEVCRRPCVFLAAGRCSQGDTCGYCHREHNEARARPDKKQRALLGGLSEPELFDILLPHLQVRAGLPQLRGKAWDLLRLLEDTSPRSFSSSQASDYAASPSSSSPVVDGKLRSLNKTLERMSFSGLVALLCESLAKGNLREQLLQALEDVRAQCDNAS</sequence>
<protein>
    <submittedName>
        <fullName evidence="4">PGC protein</fullName>
    </submittedName>
</protein>
<feature type="region of interest" description="Disordered" evidence="2">
    <location>
        <begin position="149"/>
        <end position="168"/>
    </location>
</feature>
<evidence type="ECO:0000259" key="3">
    <source>
        <dbReference type="PROSITE" id="PS50103"/>
    </source>
</evidence>
<feature type="zinc finger region" description="C3H1-type" evidence="1">
    <location>
        <begin position="62"/>
        <end position="89"/>
    </location>
</feature>
<evidence type="ECO:0000313" key="4">
    <source>
        <dbReference type="EMBL" id="CAE7703644.1"/>
    </source>
</evidence>
<dbReference type="EMBL" id="CAJNIZ010044865">
    <property type="protein sequence ID" value="CAE7703644.1"/>
    <property type="molecule type" value="Genomic_DNA"/>
</dbReference>
<dbReference type="Proteomes" id="UP000649617">
    <property type="component" value="Unassembled WGS sequence"/>
</dbReference>
<organism evidence="4 5">
    <name type="scientific">Symbiodinium pilosum</name>
    <name type="common">Dinoflagellate</name>
    <dbReference type="NCBI Taxonomy" id="2952"/>
    <lineage>
        <taxon>Eukaryota</taxon>
        <taxon>Sar</taxon>
        <taxon>Alveolata</taxon>
        <taxon>Dinophyceae</taxon>
        <taxon>Suessiales</taxon>
        <taxon>Symbiodiniaceae</taxon>
        <taxon>Symbiodinium</taxon>
    </lineage>
</organism>
<dbReference type="GO" id="GO:0008270">
    <property type="term" value="F:zinc ion binding"/>
    <property type="evidence" value="ECO:0007669"/>
    <property type="project" value="UniProtKB-KW"/>
</dbReference>
<evidence type="ECO:0000256" key="2">
    <source>
        <dbReference type="SAM" id="MobiDB-lite"/>
    </source>
</evidence>
<evidence type="ECO:0000313" key="5">
    <source>
        <dbReference type="Proteomes" id="UP000649617"/>
    </source>
</evidence>
<keyword evidence="5" id="KW-1185">Reference proteome</keyword>
<comment type="caution">
    <text evidence="4">The sequence shown here is derived from an EMBL/GenBank/DDBJ whole genome shotgun (WGS) entry which is preliminary data.</text>
</comment>
<dbReference type="InterPro" id="IPR000571">
    <property type="entry name" value="Znf_CCCH"/>
</dbReference>
<keyword evidence="1" id="KW-0863">Zinc-finger</keyword>
<feature type="domain" description="C3H1-type" evidence="3">
    <location>
        <begin position="62"/>
        <end position="89"/>
    </location>
</feature>